<evidence type="ECO:0000256" key="1">
    <source>
        <dbReference type="SAM" id="MobiDB-lite"/>
    </source>
</evidence>
<dbReference type="EMBL" id="JH687864">
    <property type="protein sequence ID" value="EJD36332.1"/>
    <property type="molecule type" value="Genomic_DNA"/>
</dbReference>
<feature type="region of interest" description="Disordered" evidence="1">
    <location>
        <begin position="1084"/>
        <end position="1122"/>
    </location>
</feature>
<accession>J0WST2</accession>
<name>J0WST2_AURST</name>
<dbReference type="Proteomes" id="UP000006514">
    <property type="component" value="Unassembled WGS sequence"/>
</dbReference>
<feature type="region of interest" description="Disordered" evidence="1">
    <location>
        <begin position="1361"/>
        <end position="1405"/>
    </location>
</feature>
<protein>
    <submittedName>
        <fullName evidence="2">Uncharacterized protein</fullName>
    </submittedName>
</protein>
<dbReference type="KEGG" id="adl:AURDEDRAFT_130112"/>
<feature type="compositionally biased region" description="Low complexity" evidence="1">
    <location>
        <begin position="727"/>
        <end position="739"/>
    </location>
</feature>
<evidence type="ECO:0000313" key="3">
    <source>
        <dbReference type="Proteomes" id="UP000006514"/>
    </source>
</evidence>
<keyword evidence="3" id="KW-1185">Reference proteome</keyword>
<dbReference type="eggNOG" id="ENOG502RVXU">
    <property type="taxonomic scope" value="Eukaryota"/>
</dbReference>
<feature type="compositionally biased region" description="Basic and acidic residues" evidence="1">
    <location>
        <begin position="1103"/>
        <end position="1121"/>
    </location>
</feature>
<feature type="compositionally biased region" description="Acidic residues" evidence="1">
    <location>
        <begin position="1084"/>
        <end position="1102"/>
    </location>
</feature>
<feature type="region of interest" description="Disordered" evidence="1">
    <location>
        <begin position="721"/>
        <end position="866"/>
    </location>
</feature>
<organism evidence="2 3">
    <name type="scientific">Auricularia subglabra (strain TFB-10046 / SS5)</name>
    <name type="common">White-rot fungus</name>
    <name type="synonym">Auricularia delicata (strain TFB10046)</name>
    <dbReference type="NCBI Taxonomy" id="717982"/>
    <lineage>
        <taxon>Eukaryota</taxon>
        <taxon>Fungi</taxon>
        <taxon>Dikarya</taxon>
        <taxon>Basidiomycota</taxon>
        <taxon>Agaricomycotina</taxon>
        <taxon>Agaricomycetes</taxon>
        <taxon>Auriculariales</taxon>
        <taxon>Auriculariaceae</taxon>
        <taxon>Auricularia</taxon>
    </lineage>
</organism>
<proteinExistence type="predicted"/>
<feature type="compositionally biased region" description="Acidic residues" evidence="1">
    <location>
        <begin position="815"/>
        <end position="842"/>
    </location>
</feature>
<sequence length="1633" mass="179771">MQAVTEPAATAAAGPRGLVFRHAGSVKLKGHAGGLEGFHVVGLGHEGSWTPVMPVDDEMFWPPDRIAREMPGTVFAVCEDTSDAEAAQGLYFPQVARGIVLDRASREYKTGICYRYEWDASSREAHARRALNCAKHLALEPEATENGFPAVLRVPGQLQLTPGVPVCMSSKVAGGHGGEFKMTAAALHTPSSLERIPGMDGSRVRELVRSLARNVFGDPEAADERDRRPLYELNYKHNQRDTGSHASDFEGSYSMAVTVGEGQGRGHVQPAQQSEDPYMQERQQRLLCDSGELSPMVLESSLDRLTFEVTRSRGVVNNVPGFGHVSNVFFTGMQFNVSFIRRAGESLVESLGKHQGCNHIDPKDCTCGHTVFILLCTMPEGSDTGPFCFPEHGMYAHTTERVEGCNTKFGPVFAAFLTFKGRHLHGGFAPRAFWEHAFSAEGSDVLGVRIGLVNYGSGPALNRTGTFATGPPNGYSAAMQHSVRKERQRSLLEAGLTLFGMTENMATWTARENWYAAYNDWAIAGAMTLFLRMKPIGLRSAIEAVEYEDEAGRVRSVSARGVLDPTADHDAYIRQARLFAYVYAVSVHFNLGITKSKVKVSRALARSQERAKVEVPPFPVADDVRLEADADVSGILVWRSVNERTAFTLELGNGRVVWVYSEQWTNGTRKQECLSDLKEQGWETQFDVLESVSLETGAGRAEEQLSNIAGELDRMVLCEEGERDGDSQGAQSQGAQEQGTVGERMDDRTSGRDACGSEALGRPKRKRGGSERSQGGATGRSGGKKTSAGGAGGGRKKRKCAGAKGATTGRGARDDGDEGGEDDVDEKESVIEDASEGSGDEDERAREVKRPRPRLRPPPPVESVLDGMSWDGVLENMVAGRDGLTSVATVRRTTADVISQLAELGVRRRTEGVVHDAGAAMVSLHRAIDCAKAYSAAHAASVAGDIVVMSSKMALARSVVEIKNWILLDGLALAHKIFHATLDAKNSEPELKRIGVGWVDELAREIFRVASMESGVRSSAAKKAQAVRKAITLPAMGDLGAAPSEVERKLRTSARLVQKAIAGKSAVGEEDLSMVLACESDEDDYDDWDDVELDEDRSDDEDYTPHARAPESAHREAKNVDVGDAAQAECAGQPRRVRGKVDVALPSARDRGPHSALAKLRQKTFTLSFQAYGTAGQRRYNSLVTCFVETLFALLIEPSLRRANWHREFEFEGSERSREDGTHTTTQRLMGLIVAKGWMYQLLADSAGTETVWTHPDITLLTRRPENNFAKYAWVVTRMSDPIRSTYLRYVRDGVEPRLLPELAEFADKTGKWFRQHEEVRARLADIDNHFRYMADEFKRGQLQKGDPLLPIGFRENRAEPARLREGTSGGRSVAQMRGRKGAEPADLTSTPGAERLPGAGPPDEILTDSWLEKHSAFRPMENMCVYGTACREFTFDGGARIETLWADSVDDWLKKLLDEHGGAEALLSWEGMGDRVQGLEVKPFRGRGLALMQLCNELAELGMCREATVAEMGRWIWHNKDKGSFKGLQELGFGPLDDLNDVVHALQMWYDHLSESLTDDEKRTANFGVRFAENFLCKISRARRAHERMRIASSMKEWEDAYFRDKGEVAMLKWDGERRVQTCEVYVSAFTK</sequence>
<reference evidence="3" key="1">
    <citation type="journal article" date="2012" name="Science">
        <title>The Paleozoic origin of enzymatic lignin decomposition reconstructed from 31 fungal genomes.</title>
        <authorList>
            <person name="Floudas D."/>
            <person name="Binder M."/>
            <person name="Riley R."/>
            <person name="Barry K."/>
            <person name="Blanchette R.A."/>
            <person name="Henrissat B."/>
            <person name="Martinez A.T."/>
            <person name="Otillar R."/>
            <person name="Spatafora J.W."/>
            <person name="Yadav J.S."/>
            <person name="Aerts A."/>
            <person name="Benoit I."/>
            <person name="Boyd A."/>
            <person name="Carlson A."/>
            <person name="Copeland A."/>
            <person name="Coutinho P.M."/>
            <person name="de Vries R.P."/>
            <person name="Ferreira P."/>
            <person name="Findley K."/>
            <person name="Foster B."/>
            <person name="Gaskell J."/>
            <person name="Glotzer D."/>
            <person name="Gorecki P."/>
            <person name="Heitman J."/>
            <person name="Hesse C."/>
            <person name="Hori C."/>
            <person name="Igarashi K."/>
            <person name="Jurgens J.A."/>
            <person name="Kallen N."/>
            <person name="Kersten P."/>
            <person name="Kohler A."/>
            <person name="Kuees U."/>
            <person name="Kumar T.K.A."/>
            <person name="Kuo A."/>
            <person name="LaButti K."/>
            <person name="Larrondo L.F."/>
            <person name="Lindquist E."/>
            <person name="Ling A."/>
            <person name="Lombard V."/>
            <person name="Lucas S."/>
            <person name="Lundell T."/>
            <person name="Martin R."/>
            <person name="McLaughlin D.J."/>
            <person name="Morgenstern I."/>
            <person name="Morin E."/>
            <person name="Murat C."/>
            <person name="Nagy L.G."/>
            <person name="Nolan M."/>
            <person name="Ohm R.A."/>
            <person name="Patyshakuliyeva A."/>
            <person name="Rokas A."/>
            <person name="Ruiz-Duenas F.J."/>
            <person name="Sabat G."/>
            <person name="Salamov A."/>
            <person name="Samejima M."/>
            <person name="Schmutz J."/>
            <person name="Slot J.C."/>
            <person name="St John F."/>
            <person name="Stenlid J."/>
            <person name="Sun H."/>
            <person name="Sun S."/>
            <person name="Syed K."/>
            <person name="Tsang A."/>
            <person name="Wiebenga A."/>
            <person name="Young D."/>
            <person name="Pisabarro A."/>
            <person name="Eastwood D.C."/>
            <person name="Martin F."/>
            <person name="Cullen D."/>
            <person name="Grigoriev I.V."/>
            <person name="Hibbett D.S."/>
        </authorList>
    </citation>
    <scope>NUCLEOTIDE SEQUENCE [LARGE SCALE GENOMIC DNA]</scope>
    <source>
        <strain evidence="3">TFB10046</strain>
    </source>
</reference>
<dbReference type="OrthoDB" id="3032681at2759"/>
<gene>
    <name evidence="2" type="ORF">AURDEDRAFT_130112</name>
</gene>
<dbReference type="InParanoid" id="J0WST2"/>
<evidence type="ECO:0000313" key="2">
    <source>
        <dbReference type="EMBL" id="EJD36332.1"/>
    </source>
</evidence>